<dbReference type="PANTHER" id="PTHR22930:SF85">
    <property type="entry name" value="GH03217P-RELATED"/>
    <property type="match status" value="1"/>
</dbReference>
<keyword evidence="7" id="KW-0539">Nucleus</keyword>
<dbReference type="InterPro" id="IPR045249">
    <property type="entry name" value="HARBI1-like"/>
</dbReference>
<dbReference type="Pfam" id="PF13359">
    <property type="entry name" value="DDE_Tnp_4"/>
    <property type="match status" value="1"/>
</dbReference>
<evidence type="ECO:0000313" key="11">
    <source>
        <dbReference type="Proteomes" id="UP000005238"/>
    </source>
</evidence>
<dbReference type="InterPro" id="IPR027806">
    <property type="entry name" value="HARBI1_dom"/>
</dbReference>
<accession>H3GTF3</accession>
<evidence type="ECO:0000256" key="6">
    <source>
        <dbReference type="ARBA" id="ARBA00022801"/>
    </source>
</evidence>
<evidence type="ECO:0000256" key="4">
    <source>
        <dbReference type="ARBA" id="ARBA00022722"/>
    </source>
</evidence>
<protein>
    <recommendedName>
        <fullName evidence="9">DDE Tnp4 domain-containing protein</fullName>
    </recommendedName>
</protein>
<dbReference type="GeneID" id="94222618"/>
<dbReference type="OrthoDB" id="121201at2759"/>
<evidence type="ECO:0000256" key="3">
    <source>
        <dbReference type="ARBA" id="ARBA00006958"/>
    </source>
</evidence>
<reference evidence="10" key="2">
    <citation type="submission" date="2015-06" db="UniProtKB">
        <authorList>
            <consortium name="EnsemblProtists"/>
        </authorList>
    </citation>
    <scope>IDENTIFICATION</scope>
    <source>
        <strain evidence="10">Pr102</strain>
    </source>
</reference>
<dbReference type="VEuPathDB" id="FungiDB:KRP23_2101"/>
<dbReference type="GO" id="GO:0004518">
    <property type="term" value="F:nuclease activity"/>
    <property type="evidence" value="ECO:0007669"/>
    <property type="project" value="UniProtKB-KW"/>
</dbReference>
<evidence type="ECO:0000313" key="10">
    <source>
        <dbReference type="EnsemblProtists" id="Phyra80401"/>
    </source>
</evidence>
<dbReference type="GO" id="GO:0005634">
    <property type="term" value="C:nucleus"/>
    <property type="evidence" value="ECO:0007669"/>
    <property type="project" value="UniProtKB-SubCell"/>
</dbReference>
<dbReference type="AlphaFoldDB" id="H3GTF3"/>
<dbReference type="GO" id="GO:0046872">
    <property type="term" value="F:metal ion binding"/>
    <property type="evidence" value="ECO:0007669"/>
    <property type="project" value="UniProtKB-KW"/>
</dbReference>
<name>H3GTF3_PHYRM</name>
<comment type="subcellular location">
    <subcellularLocation>
        <location evidence="2">Nucleus</location>
    </subcellularLocation>
</comment>
<keyword evidence="4" id="KW-0540">Nuclease</keyword>
<comment type="cofactor">
    <cofactor evidence="1">
        <name>a divalent metal cation</name>
        <dbReference type="ChEBI" id="CHEBI:60240"/>
    </cofactor>
</comment>
<dbReference type="Proteomes" id="UP000005238">
    <property type="component" value="Unassembled WGS sequence"/>
</dbReference>
<dbReference type="OMA" id="MMAKPAN"/>
<evidence type="ECO:0000256" key="5">
    <source>
        <dbReference type="ARBA" id="ARBA00022723"/>
    </source>
</evidence>
<evidence type="ECO:0000256" key="2">
    <source>
        <dbReference type="ARBA" id="ARBA00004123"/>
    </source>
</evidence>
<proteinExistence type="inferred from homology"/>
<dbReference type="GO" id="GO:0016787">
    <property type="term" value="F:hydrolase activity"/>
    <property type="evidence" value="ECO:0007669"/>
    <property type="project" value="UniProtKB-KW"/>
</dbReference>
<dbReference type="PANTHER" id="PTHR22930">
    <property type="match status" value="1"/>
</dbReference>
<feature type="compositionally biased region" description="Acidic residues" evidence="8">
    <location>
        <begin position="343"/>
        <end position="374"/>
    </location>
</feature>
<dbReference type="eggNOG" id="KOG4585">
    <property type="taxonomic scope" value="Eukaryota"/>
</dbReference>
<keyword evidence="11" id="KW-1185">Reference proteome</keyword>
<dbReference type="EnsemblProtists" id="Phyra80401">
    <property type="protein sequence ID" value="Phyra80401"/>
    <property type="gene ID" value="Phyra80401"/>
</dbReference>
<dbReference type="EMBL" id="DS566046">
    <property type="status" value="NOT_ANNOTATED_CDS"/>
    <property type="molecule type" value="Genomic_DNA"/>
</dbReference>
<organism evidence="10 11">
    <name type="scientific">Phytophthora ramorum</name>
    <name type="common">Sudden oak death agent</name>
    <dbReference type="NCBI Taxonomy" id="164328"/>
    <lineage>
        <taxon>Eukaryota</taxon>
        <taxon>Sar</taxon>
        <taxon>Stramenopiles</taxon>
        <taxon>Oomycota</taxon>
        <taxon>Peronosporomycetes</taxon>
        <taxon>Peronosporales</taxon>
        <taxon>Peronosporaceae</taxon>
        <taxon>Phytophthora</taxon>
    </lineage>
</organism>
<keyword evidence="6" id="KW-0378">Hydrolase</keyword>
<evidence type="ECO:0000256" key="1">
    <source>
        <dbReference type="ARBA" id="ARBA00001968"/>
    </source>
</evidence>
<dbReference type="InParanoid" id="H3GTF3"/>
<dbReference type="VEuPathDB" id="FungiDB:KRP22_8047"/>
<reference evidence="11" key="1">
    <citation type="journal article" date="2006" name="Science">
        <title>Phytophthora genome sequences uncover evolutionary origins and mechanisms of pathogenesis.</title>
        <authorList>
            <person name="Tyler B.M."/>
            <person name="Tripathy S."/>
            <person name="Zhang X."/>
            <person name="Dehal P."/>
            <person name="Jiang R.H."/>
            <person name="Aerts A."/>
            <person name="Arredondo F.D."/>
            <person name="Baxter L."/>
            <person name="Bensasson D."/>
            <person name="Beynon J.L."/>
            <person name="Chapman J."/>
            <person name="Damasceno C.M."/>
            <person name="Dorrance A.E."/>
            <person name="Dou D."/>
            <person name="Dickerman A.W."/>
            <person name="Dubchak I.L."/>
            <person name="Garbelotto M."/>
            <person name="Gijzen M."/>
            <person name="Gordon S.G."/>
            <person name="Govers F."/>
            <person name="Grunwald N.J."/>
            <person name="Huang W."/>
            <person name="Ivors K.L."/>
            <person name="Jones R.W."/>
            <person name="Kamoun S."/>
            <person name="Krampis K."/>
            <person name="Lamour K.H."/>
            <person name="Lee M.K."/>
            <person name="McDonald W.H."/>
            <person name="Medina M."/>
            <person name="Meijer H.J."/>
            <person name="Nordberg E.K."/>
            <person name="Maclean D.J."/>
            <person name="Ospina-Giraldo M.D."/>
            <person name="Morris P.F."/>
            <person name="Phuntumart V."/>
            <person name="Putnam N.H."/>
            <person name="Rash S."/>
            <person name="Rose J.K."/>
            <person name="Sakihama Y."/>
            <person name="Salamov A.A."/>
            <person name="Savidor A."/>
            <person name="Scheuring C.F."/>
            <person name="Smith B.M."/>
            <person name="Sobral B.W."/>
            <person name="Terry A."/>
            <person name="Torto-Alalibo T.A."/>
            <person name="Win J."/>
            <person name="Xu Z."/>
            <person name="Zhang H."/>
            <person name="Grigoriev I.V."/>
            <person name="Rokhsar D.S."/>
            <person name="Boore J.L."/>
        </authorList>
    </citation>
    <scope>NUCLEOTIDE SEQUENCE [LARGE SCALE GENOMIC DNA]</scope>
    <source>
        <strain evidence="11">Pr102</strain>
    </source>
</reference>
<evidence type="ECO:0000256" key="8">
    <source>
        <dbReference type="SAM" id="MobiDB-lite"/>
    </source>
</evidence>
<feature type="domain" description="DDE Tnp4" evidence="9">
    <location>
        <begin position="176"/>
        <end position="331"/>
    </location>
</feature>
<feature type="region of interest" description="Disordered" evidence="8">
    <location>
        <begin position="343"/>
        <end position="375"/>
    </location>
</feature>
<evidence type="ECO:0000256" key="7">
    <source>
        <dbReference type="ARBA" id="ARBA00023242"/>
    </source>
</evidence>
<keyword evidence="5" id="KW-0479">Metal-binding</keyword>
<dbReference type="HOGENOM" id="CLU_018552_4_0_1"/>
<dbReference type="RefSeq" id="XP_067749439.1">
    <property type="nucleotide sequence ID" value="XM_067886790.1"/>
</dbReference>
<evidence type="ECO:0000259" key="9">
    <source>
        <dbReference type="Pfam" id="PF13359"/>
    </source>
</evidence>
<dbReference type="STRING" id="164328.H3GTF3"/>
<comment type="similarity">
    <text evidence="3">Belongs to the HARBI1 family.</text>
</comment>
<sequence>MDEPNRSVALAAVETAVSTALAAVVHAAESSTDESTQRAVKRRRLSLFPLEMDDAKFRATFGMRRNSFDWICAFLGHQWLQTHRPIGANSRFQLRDRVAIAVFYLTHCTTLEEAAETFDTTSKAAGRYLWQVMTVLLSDNVKTQYFNFPTSEEHWSQLSDEFQAICGYPNCCLAVGGMLVEIERPRHWEGWYCGRHFPAENVQLVVDAQCRVRSMDVRPGGITDRETLRYSRFGRNLAEIVPEGKHIVGHAGYPLSKHVVVPYPVTTDMSAAEMLFNSLQSTTQRAVKRTGEMIKKRFRILQSPLRQRTEDGDAATTQMAQIISTAIVLHNVLVDLNDLVEVDSSLEDDTDEEDMDEDSDTEDSDMDESMEDDAAAQRDRIKEFLYVNRDHIVNQFG</sequence>